<dbReference type="GO" id="GO:0045454">
    <property type="term" value="P:cell redox homeostasis"/>
    <property type="evidence" value="ECO:0007669"/>
    <property type="project" value="TreeGrafter"/>
</dbReference>
<dbReference type="OrthoDB" id="1495530at2"/>
<dbReference type="Proteomes" id="UP000319769">
    <property type="component" value="Unassembled WGS sequence"/>
</dbReference>
<dbReference type="Gene3D" id="3.40.30.10">
    <property type="entry name" value="Glutaredoxin"/>
    <property type="match status" value="1"/>
</dbReference>
<evidence type="ECO:0000256" key="1">
    <source>
        <dbReference type="ARBA" id="ARBA00008987"/>
    </source>
</evidence>
<sequence length="145" mass="15430">MIGVWVVLGVLVAGTAAGLLLRARNGRISAARKPERELPEPVARALEPGTPVTLVQISTTFCAPCRHTRAVLEPLAERTEGLRHVELDVTDQPEVAQALGVLRTPTTLAFSPSGTELLRISGVPKGAAVLEALDEHLHPVPEQSK</sequence>
<dbReference type="CDD" id="cd02947">
    <property type="entry name" value="TRX_family"/>
    <property type="match status" value="1"/>
</dbReference>
<keyword evidence="2" id="KW-0676">Redox-active center</keyword>
<dbReference type="RefSeq" id="WP_144759461.1">
    <property type="nucleotide sequence ID" value="NZ_VMNW02000018.1"/>
</dbReference>
<comment type="similarity">
    <text evidence="1">Belongs to the thioredoxin family.</text>
</comment>
<organism evidence="4 5">
    <name type="scientific">Amycolatopsis acidicola</name>
    <dbReference type="NCBI Taxonomy" id="2596893"/>
    <lineage>
        <taxon>Bacteria</taxon>
        <taxon>Bacillati</taxon>
        <taxon>Actinomycetota</taxon>
        <taxon>Actinomycetes</taxon>
        <taxon>Pseudonocardiales</taxon>
        <taxon>Pseudonocardiaceae</taxon>
        <taxon>Amycolatopsis</taxon>
    </lineage>
</organism>
<name>A0A5N0V9A3_9PSEU</name>
<comment type="caution">
    <text evidence="4">The sequence shown here is derived from an EMBL/GenBank/DDBJ whole genome shotgun (WGS) entry which is preliminary data.</text>
</comment>
<dbReference type="PANTHER" id="PTHR45663">
    <property type="entry name" value="GEO12009P1"/>
    <property type="match status" value="1"/>
</dbReference>
<gene>
    <name evidence="4" type="ORF">FPZ12_015305</name>
</gene>
<dbReference type="PANTHER" id="PTHR45663:SF11">
    <property type="entry name" value="GEO12009P1"/>
    <property type="match status" value="1"/>
</dbReference>
<feature type="domain" description="Thioredoxin" evidence="3">
    <location>
        <begin position="10"/>
        <end position="138"/>
    </location>
</feature>
<dbReference type="GO" id="GO:0005829">
    <property type="term" value="C:cytosol"/>
    <property type="evidence" value="ECO:0007669"/>
    <property type="project" value="TreeGrafter"/>
</dbReference>
<evidence type="ECO:0000313" key="5">
    <source>
        <dbReference type="Proteomes" id="UP000319769"/>
    </source>
</evidence>
<keyword evidence="5" id="KW-1185">Reference proteome</keyword>
<reference evidence="4" key="1">
    <citation type="submission" date="2019-09" db="EMBL/GenBank/DDBJ databases">
        <authorList>
            <person name="Teo W.F.A."/>
            <person name="Duangmal K."/>
        </authorList>
    </citation>
    <scope>NUCLEOTIDE SEQUENCE [LARGE SCALE GENOMIC DNA]</scope>
    <source>
        <strain evidence="4">K81G1</strain>
    </source>
</reference>
<evidence type="ECO:0000259" key="3">
    <source>
        <dbReference type="PROSITE" id="PS51352"/>
    </source>
</evidence>
<dbReference type="Pfam" id="PF00085">
    <property type="entry name" value="Thioredoxin"/>
    <property type="match status" value="1"/>
</dbReference>
<protein>
    <submittedName>
        <fullName evidence="4">Thioredoxin family protein</fullName>
    </submittedName>
</protein>
<accession>A0A5N0V9A3</accession>
<evidence type="ECO:0000313" key="4">
    <source>
        <dbReference type="EMBL" id="KAA9161122.1"/>
    </source>
</evidence>
<dbReference type="PROSITE" id="PS51352">
    <property type="entry name" value="THIOREDOXIN_2"/>
    <property type="match status" value="1"/>
</dbReference>
<dbReference type="InterPro" id="IPR013766">
    <property type="entry name" value="Thioredoxin_domain"/>
</dbReference>
<proteinExistence type="inferred from homology"/>
<dbReference type="AlphaFoldDB" id="A0A5N0V9A3"/>
<evidence type="ECO:0000256" key="2">
    <source>
        <dbReference type="ARBA" id="ARBA00023284"/>
    </source>
</evidence>
<dbReference type="InterPro" id="IPR036249">
    <property type="entry name" value="Thioredoxin-like_sf"/>
</dbReference>
<dbReference type="EMBL" id="VMNW02000018">
    <property type="protein sequence ID" value="KAA9161122.1"/>
    <property type="molecule type" value="Genomic_DNA"/>
</dbReference>
<dbReference type="SUPFAM" id="SSF52833">
    <property type="entry name" value="Thioredoxin-like"/>
    <property type="match status" value="1"/>
</dbReference>
<dbReference type="GO" id="GO:0015035">
    <property type="term" value="F:protein-disulfide reductase activity"/>
    <property type="evidence" value="ECO:0007669"/>
    <property type="project" value="TreeGrafter"/>
</dbReference>